<sequence>MYTEEIKSTKIALFGNTFVGKTHLFTKFDWERLPKVIHSNILTVGQERYKQISFHIKKGQGIYLVYGQYRKGDLQQFKSLVK</sequence>
<comment type="caution">
    <text evidence="1">The sequence shown here is derived from an EMBL/GenBank/DDBJ whole genome shotgun (WGS) entry which is preliminary data.</text>
</comment>
<name>A0A8S1MSX4_PARPR</name>
<accession>A0A8S1MSX4</accession>
<reference evidence="1" key="1">
    <citation type="submission" date="2021-01" db="EMBL/GenBank/DDBJ databases">
        <authorList>
            <consortium name="Genoscope - CEA"/>
            <person name="William W."/>
        </authorList>
    </citation>
    <scope>NUCLEOTIDE SEQUENCE</scope>
</reference>
<protein>
    <submittedName>
        <fullName evidence="1">Uncharacterized protein</fullName>
    </submittedName>
</protein>
<evidence type="ECO:0000313" key="1">
    <source>
        <dbReference type="EMBL" id="CAD8082442.1"/>
    </source>
</evidence>
<gene>
    <name evidence="1" type="ORF">PPRIM_AZ9-3.1.T0670256</name>
</gene>
<dbReference type="AlphaFoldDB" id="A0A8S1MSX4"/>
<keyword evidence="2" id="KW-1185">Reference proteome</keyword>
<dbReference type="EMBL" id="CAJJDM010000070">
    <property type="protein sequence ID" value="CAD8082442.1"/>
    <property type="molecule type" value="Genomic_DNA"/>
</dbReference>
<proteinExistence type="predicted"/>
<organism evidence="1 2">
    <name type="scientific">Paramecium primaurelia</name>
    <dbReference type="NCBI Taxonomy" id="5886"/>
    <lineage>
        <taxon>Eukaryota</taxon>
        <taxon>Sar</taxon>
        <taxon>Alveolata</taxon>
        <taxon>Ciliophora</taxon>
        <taxon>Intramacronucleata</taxon>
        <taxon>Oligohymenophorea</taxon>
        <taxon>Peniculida</taxon>
        <taxon>Parameciidae</taxon>
        <taxon>Paramecium</taxon>
    </lineage>
</organism>
<dbReference type="Proteomes" id="UP000688137">
    <property type="component" value="Unassembled WGS sequence"/>
</dbReference>
<evidence type="ECO:0000313" key="2">
    <source>
        <dbReference type="Proteomes" id="UP000688137"/>
    </source>
</evidence>